<keyword evidence="3" id="KW-0540">Nuclease</keyword>
<comment type="similarity">
    <text evidence="1">Belongs to the RecJ family.</text>
</comment>
<dbReference type="Pfam" id="PF01368">
    <property type="entry name" value="DHH"/>
    <property type="match status" value="1"/>
</dbReference>
<protein>
    <recommendedName>
        <fullName evidence="2">Single-stranded-DNA-specific exonuclease RecJ</fullName>
    </recommendedName>
</protein>
<dbReference type="InterPro" id="IPR051673">
    <property type="entry name" value="SSDNA_exonuclease_RecJ"/>
</dbReference>
<evidence type="ECO:0000256" key="3">
    <source>
        <dbReference type="ARBA" id="ARBA00022722"/>
    </source>
</evidence>
<comment type="caution">
    <text evidence="9">The sequence shown here is derived from an EMBL/GenBank/DDBJ whole genome shotgun (WGS) entry which is preliminary data.</text>
</comment>
<evidence type="ECO:0000313" key="10">
    <source>
        <dbReference type="Proteomes" id="UP000187166"/>
    </source>
</evidence>
<dbReference type="AlphaFoldDB" id="A0A1U7LXA5"/>
<feature type="domain" description="RecJ OB" evidence="8">
    <location>
        <begin position="444"/>
        <end position="541"/>
    </location>
</feature>
<evidence type="ECO:0000256" key="2">
    <source>
        <dbReference type="ARBA" id="ARBA00019841"/>
    </source>
</evidence>
<evidence type="ECO:0000313" key="9">
    <source>
        <dbReference type="EMBL" id="OLR61672.1"/>
    </source>
</evidence>
<dbReference type="InterPro" id="IPR003156">
    <property type="entry name" value="DHHA1_dom"/>
</dbReference>
<dbReference type="InterPro" id="IPR038763">
    <property type="entry name" value="DHH_sf"/>
</dbReference>
<feature type="domain" description="DDH" evidence="6">
    <location>
        <begin position="67"/>
        <end position="214"/>
    </location>
</feature>
<keyword evidence="5" id="KW-0269">Exonuclease</keyword>
<dbReference type="Gene3D" id="3.90.1640.30">
    <property type="match status" value="1"/>
</dbReference>
<evidence type="ECO:0000256" key="4">
    <source>
        <dbReference type="ARBA" id="ARBA00022801"/>
    </source>
</evidence>
<dbReference type="InterPro" id="IPR041122">
    <property type="entry name" value="RecJ_OB"/>
</dbReference>
<dbReference type="SUPFAM" id="SSF64182">
    <property type="entry name" value="DHH phosphoesterases"/>
    <property type="match status" value="1"/>
</dbReference>
<gene>
    <name evidence="9" type="ORF">BIV18_09980</name>
</gene>
<organism evidence="9 10">
    <name type="scientific">Peptoniphilus porci</name>
    <dbReference type="NCBI Taxonomy" id="2652280"/>
    <lineage>
        <taxon>Bacteria</taxon>
        <taxon>Bacillati</taxon>
        <taxon>Bacillota</taxon>
        <taxon>Tissierellia</taxon>
        <taxon>Tissierellales</taxon>
        <taxon>Peptoniphilaceae</taxon>
        <taxon>Peptoniphilus</taxon>
    </lineage>
</organism>
<reference evidence="9 10" key="1">
    <citation type="journal article" date="2016" name="Appl. Environ. Microbiol.">
        <title>Function and Phylogeny of Bacterial Butyryl Coenzyme A:Acetate Transferases and Their Diversity in the Proximal Colon of Swine.</title>
        <authorList>
            <person name="Trachsel J."/>
            <person name="Bayles D.O."/>
            <person name="Looft T."/>
            <person name="Levine U.Y."/>
            <person name="Allen H.K."/>
        </authorList>
    </citation>
    <scope>NUCLEOTIDE SEQUENCE [LARGE SCALE GENOMIC DNA]</scope>
    <source>
        <strain evidence="9 10">35-6-1</strain>
    </source>
</reference>
<evidence type="ECO:0000259" key="8">
    <source>
        <dbReference type="Pfam" id="PF17768"/>
    </source>
</evidence>
<dbReference type="GO" id="GO:0003676">
    <property type="term" value="F:nucleic acid binding"/>
    <property type="evidence" value="ECO:0007669"/>
    <property type="project" value="InterPro"/>
</dbReference>
<dbReference type="PANTHER" id="PTHR30255">
    <property type="entry name" value="SINGLE-STRANDED-DNA-SPECIFIC EXONUCLEASE RECJ"/>
    <property type="match status" value="1"/>
</dbReference>
<feature type="domain" description="DHHA1" evidence="7">
    <location>
        <begin position="333"/>
        <end position="425"/>
    </location>
</feature>
<evidence type="ECO:0000256" key="1">
    <source>
        <dbReference type="ARBA" id="ARBA00005915"/>
    </source>
</evidence>
<keyword evidence="10" id="KW-1185">Reference proteome</keyword>
<name>A0A1U7LXA5_9FIRM</name>
<dbReference type="GO" id="GO:0004527">
    <property type="term" value="F:exonuclease activity"/>
    <property type="evidence" value="ECO:0007669"/>
    <property type="project" value="UniProtKB-KW"/>
</dbReference>
<accession>A0A1U7LXA5</accession>
<dbReference type="InterPro" id="IPR001667">
    <property type="entry name" value="DDH_dom"/>
</dbReference>
<dbReference type="Gene3D" id="3.10.310.30">
    <property type="match status" value="1"/>
</dbReference>
<evidence type="ECO:0000259" key="6">
    <source>
        <dbReference type="Pfam" id="PF01368"/>
    </source>
</evidence>
<dbReference type="Pfam" id="PF02272">
    <property type="entry name" value="DHHA1"/>
    <property type="match status" value="1"/>
</dbReference>
<dbReference type="EMBL" id="MJIH01000008">
    <property type="protein sequence ID" value="OLR61672.1"/>
    <property type="molecule type" value="Genomic_DNA"/>
</dbReference>
<evidence type="ECO:0000259" key="7">
    <source>
        <dbReference type="Pfam" id="PF02272"/>
    </source>
</evidence>
<dbReference type="STRING" id="1465756.BIV18_09980"/>
<evidence type="ECO:0000256" key="5">
    <source>
        <dbReference type="ARBA" id="ARBA00022839"/>
    </source>
</evidence>
<dbReference type="PANTHER" id="PTHR30255:SF2">
    <property type="entry name" value="SINGLE-STRANDED-DNA-SPECIFIC EXONUCLEASE RECJ"/>
    <property type="match status" value="1"/>
</dbReference>
<dbReference type="Pfam" id="PF17768">
    <property type="entry name" value="RecJ_OB"/>
    <property type="match status" value="1"/>
</dbReference>
<sequence>MQKVWKASSNDRYSGNPKDLVDLILDYHHIKDKDKFLKGTIEDLSEFDIADLDKALDIIKSHKEDLIILMTDYDVDGCMSGVVGYKMLSELGYKVEIMSNNKFKEGYGLKVENIDRAIDKGAKLIITADNGIAAYEACEYAQGKIDLIITDHHEPIPDKYKIPAKAVLDLKLKENENLVFRELCGCGVLWRILSNLYNEKKEAYKYLGYVAIATVADFVPLIDDNRILVKEGLKLINENPPLAIECFKSLLGIKEDIDEGIIGFQIAPTINAVTRMTGSIEKAIQAFISDDEEVIKSNIAYCINENQLRKQLVLNIMDLMQDDTYVNSKNQIIVEKIPYESSLETSGVVGLVAGKIKDLNQKPAIIFAEASNGIMSGSARSVNGFNLFNFLHDLPDDLFVNLGGHAMAAGMSIKEENFKKLQEEIYKKSLNFDFKQELNYLIYLKPSEINIELIKTLESLKPYGASFEKPVFRVAGKPQRIMTLGKESQHSKMIFSNLDILAWNMAKKMEKENINEYIDCLGKFSINSFRGVDKVNLTVEDIKRVDFSKRM</sequence>
<keyword evidence="4" id="KW-0378">Hydrolase</keyword>
<dbReference type="Proteomes" id="UP000187166">
    <property type="component" value="Unassembled WGS sequence"/>
</dbReference>
<proteinExistence type="inferred from homology"/>